<dbReference type="STRING" id="655015.B1812_06180"/>
<dbReference type="PANTHER" id="PTHR30511:SF0">
    <property type="entry name" value="ALANINE RACEMASE, CATABOLIC-RELATED"/>
    <property type="match status" value="1"/>
</dbReference>
<keyword evidence="12" id="KW-1185">Reference proteome</keyword>
<dbReference type="RefSeq" id="WP_085773548.1">
    <property type="nucleotide sequence ID" value="NZ_AP027149.1"/>
</dbReference>
<evidence type="ECO:0000256" key="5">
    <source>
        <dbReference type="ARBA" id="ARBA00022898"/>
    </source>
</evidence>
<proteinExistence type="inferred from homology"/>
<dbReference type="AlphaFoldDB" id="A0A1W6N0Q9"/>
<feature type="modified residue" description="N6-(pyridoxal phosphate)lysine" evidence="7 8">
    <location>
        <position position="53"/>
    </location>
</feature>
<keyword evidence="6 7" id="KW-0413">Isomerase</keyword>
<evidence type="ECO:0000256" key="2">
    <source>
        <dbReference type="ARBA" id="ARBA00001933"/>
    </source>
</evidence>
<dbReference type="EC" id="5.1.1.1" evidence="4 7"/>
<dbReference type="SUPFAM" id="SSF51419">
    <property type="entry name" value="PLP-binding barrel"/>
    <property type="match status" value="1"/>
</dbReference>
<feature type="domain" description="Alanine racemase C-terminal" evidence="10">
    <location>
        <begin position="245"/>
        <end position="376"/>
    </location>
</feature>
<reference evidence="11 12" key="1">
    <citation type="submission" date="2017-02" db="EMBL/GenBank/DDBJ databases">
        <authorList>
            <person name="Peterson S.W."/>
        </authorList>
    </citation>
    <scope>NUCLEOTIDE SEQUENCE [LARGE SCALE GENOMIC DNA]</scope>
    <source>
        <strain evidence="11 12">S285</strain>
    </source>
</reference>
<dbReference type="PANTHER" id="PTHR30511">
    <property type="entry name" value="ALANINE RACEMASE"/>
    <property type="match status" value="1"/>
</dbReference>
<dbReference type="PRINTS" id="PR00992">
    <property type="entry name" value="ALARACEMASE"/>
</dbReference>
<dbReference type="SMART" id="SM01005">
    <property type="entry name" value="Ala_racemase_C"/>
    <property type="match status" value="1"/>
</dbReference>
<evidence type="ECO:0000313" key="11">
    <source>
        <dbReference type="EMBL" id="ARN83432.1"/>
    </source>
</evidence>
<feature type="binding site" evidence="7 9">
    <location>
        <position position="147"/>
    </location>
    <ligand>
        <name>substrate</name>
    </ligand>
</feature>
<evidence type="ECO:0000256" key="3">
    <source>
        <dbReference type="ARBA" id="ARBA00007880"/>
    </source>
</evidence>
<protein>
    <recommendedName>
        <fullName evidence="4 7">Alanine racemase</fullName>
        <ecNumber evidence="4 7">5.1.1.1</ecNumber>
    </recommendedName>
</protein>
<feature type="binding site" evidence="7 9">
    <location>
        <position position="319"/>
    </location>
    <ligand>
        <name>substrate</name>
    </ligand>
</feature>
<dbReference type="KEGG" id="mbry:B1812_06180"/>
<comment type="pathway">
    <text evidence="7">Amino-acid biosynthesis; D-alanine biosynthesis; D-alanine from L-alanine: step 1/1.</text>
</comment>
<name>A0A1W6N0Q9_9HYPH</name>
<evidence type="ECO:0000256" key="8">
    <source>
        <dbReference type="PIRSR" id="PIRSR600821-50"/>
    </source>
</evidence>
<accession>A0A1W6N0Q9</accession>
<dbReference type="Proteomes" id="UP000193978">
    <property type="component" value="Chromosome"/>
</dbReference>
<dbReference type="Gene3D" id="3.20.20.10">
    <property type="entry name" value="Alanine racemase"/>
    <property type="match status" value="1"/>
</dbReference>
<comment type="catalytic activity">
    <reaction evidence="1 7">
        <text>L-alanine = D-alanine</text>
        <dbReference type="Rhea" id="RHEA:20249"/>
        <dbReference type="ChEBI" id="CHEBI:57416"/>
        <dbReference type="ChEBI" id="CHEBI:57972"/>
        <dbReference type="EC" id="5.1.1.1"/>
    </reaction>
</comment>
<dbReference type="UniPathway" id="UPA00042">
    <property type="reaction ID" value="UER00497"/>
</dbReference>
<dbReference type="HAMAP" id="MF_01201">
    <property type="entry name" value="Ala_racemase"/>
    <property type="match status" value="1"/>
</dbReference>
<feature type="active site" description="Proton acceptor; specific for D-alanine" evidence="7">
    <location>
        <position position="53"/>
    </location>
</feature>
<dbReference type="Pfam" id="PF01168">
    <property type="entry name" value="Ala_racemase_N"/>
    <property type="match status" value="1"/>
</dbReference>
<dbReference type="GO" id="GO:0030632">
    <property type="term" value="P:D-alanine biosynthetic process"/>
    <property type="evidence" value="ECO:0007669"/>
    <property type="project" value="UniProtKB-UniRule"/>
</dbReference>
<evidence type="ECO:0000256" key="9">
    <source>
        <dbReference type="PIRSR" id="PIRSR600821-52"/>
    </source>
</evidence>
<dbReference type="InterPro" id="IPR001608">
    <property type="entry name" value="Ala_racemase_N"/>
</dbReference>
<comment type="cofactor">
    <cofactor evidence="2 7 8">
        <name>pyridoxal 5'-phosphate</name>
        <dbReference type="ChEBI" id="CHEBI:597326"/>
    </cofactor>
</comment>
<dbReference type="InterPro" id="IPR009006">
    <property type="entry name" value="Ala_racemase/Decarboxylase_C"/>
</dbReference>
<comment type="similarity">
    <text evidence="3 7">Belongs to the alanine racemase family.</text>
</comment>
<dbReference type="Gene3D" id="2.40.37.10">
    <property type="entry name" value="Lyase, Ornithine Decarboxylase, Chain A, domain 1"/>
    <property type="match status" value="1"/>
</dbReference>
<dbReference type="SUPFAM" id="SSF50621">
    <property type="entry name" value="Alanine racemase C-terminal domain-like"/>
    <property type="match status" value="1"/>
</dbReference>
<evidence type="ECO:0000313" key="12">
    <source>
        <dbReference type="Proteomes" id="UP000193978"/>
    </source>
</evidence>
<dbReference type="InterPro" id="IPR029066">
    <property type="entry name" value="PLP-binding_barrel"/>
</dbReference>
<comment type="function">
    <text evidence="7">Catalyzes the interconversion of L-alanine and D-alanine. May also act on other amino acids.</text>
</comment>
<dbReference type="GO" id="GO:0008784">
    <property type="term" value="F:alanine racemase activity"/>
    <property type="evidence" value="ECO:0007669"/>
    <property type="project" value="UniProtKB-UniRule"/>
</dbReference>
<dbReference type="EMBL" id="CP019948">
    <property type="protein sequence ID" value="ARN83432.1"/>
    <property type="molecule type" value="Genomic_DNA"/>
</dbReference>
<evidence type="ECO:0000256" key="7">
    <source>
        <dbReference type="HAMAP-Rule" id="MF_01201"/>
    </source>
</evidence>
<dbReference type="InterPro" id="IPR011079">
    <property type="entry name" value="Ala_racemase_C"/>
</dbReference>
<dbReference type="GO" id="GO:0005829">
    <property type="term" value="C:cytosol"/>
    <property type="evidence" value="ECO:0007669"/>
    <property type="project" value="TreeGrafter"/>
</dbReference>
<feature type="active site" description="Proton acceptor; specific for L-alanine" evidence="7">
    <location>
        <position position="266"/>
    </location>
</feature>
<dbReference type="InterPro" id="IPR000821">
    <property type="entry name" value="Ala_racemase"/>
</dbReference>
<gene>
    <name evidence="11" type="ORF">B1812_06180</name>
</gene>
<dbReference type="NCBIfam" id="TIGR00492">
    <property type="entry name" value="alr"/>
    <property type="match status" value="1"/>
</dbReference>
<dbReference type="Pfam" id="PF00842">
    <property type="entry name" value="Ala_racemase_C"/>
    <property type="match status" value="1"/>
</dbReference>
<dbReference type="PROSITE" id="PS00395">
    <property type="entry name" value="ALANINE_RACEMASE"/>
    <property type="match status" value="1"/>
</dbReference>
<dbReference type="InterPro" id="IPR020622">
    <property type="entry name" value="Ala_racemase_pyridoxalP-BS"/>
</dbReference>
<sequence length="378" mass="39746">MSVREKPSPLSLGASPCDAGEVALLTIDLAALARNWKLLAERSAPAECAAVVKADAYGLGLEPVMRALLAAGCRTFFVATAAEGVQARAIARDAVLYMFNGAPPGSGPLLLSHELRPVLNSLDEIAEWAALAPGTPAALHIDTGMSRLGVAPPDAGVAAELARGLSLQLVMSHFVSSQQPENRCNDRQIAQFALARAHFPEVAASFANSSGIFLPHRPHLDLVRPGYALYGGNPTPGKPNPMRPVVKLEARILALREIKPGESVGYDATWTASRPSRLAALGLGYADGLPWGVSSGAGAEPLEALVSGFRCPIVGRVSMDAIVLDLTEAPSFIAQRGDFVEILGETTGVDALAERAGTIGYEILTRLGRRYARRYVGG</sequence>
<organism evidence="11 12">
    <name type="scientific">Methylocystis bryophila</name>
    <dbReference type="NCBI Taxonomy" id="655015"/>
    <lineage>
        <taxon>Bacteria</taxon>
        <taxon>Pseudomonadati</taxon>
        <taxon>Pseudomonadota</taxon>
        <taxon>Alphaproteobacteria</taxon>
        <taxon>Hyphomicrobiales</taxon>
        <taxon>Methylocystaceae</taxon>
        <taxon>Methylocystis</taxon>
    </lineage>
</organism>
<keyword evidence="5 7" id="KW-0663">Pyridoxal phosphate</keyword>
<dbReference type="OrthoDB" id="9813814at2"/>
<evidence type="ECO:0000259" key="10">
    <source>
        <dbReference type="SMART" id="SM01005"/>
    </source>
</evidence>
<evidence type="ECO:0000256" key="4">
    <source>
        <dbReference type="ARBA" id="ARBA00013089"/>
    </source>
</evidence>
<dbReference type="CDD" id="cd00430">
    <property type="entry name" value="PLPDE_III_AR"/>
    <property type="match status" value="1"/>
</dbReference>
<dbReference type="GO" id="GO:0030170">
    <property type="term" value="F:pyridoxal phosphate binding"/>
    <property type="evidence" value="ECO:0007669"/>
    <property type="project" value="UniProtKB-UniRule"/>
</dbReference>
<evidence type="ECO:0000256" key="1">
    <source>
        <dbReference type="ARBA" id="ARBA00000316"/>
    </source>
</evidence>
<evidence type="ECO:0000256" key="6">
    <source>
        <dbReference type="ARBA" id="ARBA00023235"/>
    </source>
</evidence>